<protein>
    <submittedName>
        <fullName evidence="2">Uncharacterized protein</fullName>
    </submittedName>
</protein>
<proteinExistence type="predicted"/>
<dbReference type="AlphaFoldDB" id="A0A640V470"/>
<accession>A0A640V470</accession>
<feature type="region of interest" description="Disordered" evidence="1">
    <location>
        <begin position="1"/>
        <end position="76"/>
    </location>
</feature>
<evidence type="ECO:0000256" key="1">
    <source>
        <dbReference type="SAM" id="MobiDB-lite"/>
    </source>
</evidence>
<organism evidence="2 3">
    <name type="scientific">Streptomyces tubercidicus</name>
    <dbReference type="NCBI Taxonomy" id="47759"/>
    <lineage>
        <taxon>Bacteria</taxon>
        <taxon>Bacillati</taxon>
        <taxon>Actinomycetota</taxon>
        <taxon>Actinomycetes</taxon>
        <taxon>Kitasatosporales</taxon>
        <taxon>Streptomycetaceae</taxon>
        <taxon>Streptomyces</taxon>
    </lineage>
</organism>
<gene>
    <name evidence="2" type="ORF">Stube_63680</name>
</gene>
<dbReference type="EMBL" id="BLIR01000003">
    <property type="protein sequence ID" value="GFE41695.1"/>
    <property type="molecule type" value="Genomic_DNA"/>
</dbReference>
<name>A0A640V470_9ACTN</name>
<feature type="compositionally biased region" description="Low complexity" evidence="1">
    <location>
        <begin position="1"/>
        <end position="12"/>
    </location>
</feature>
<sequence length="76" mass="7764">MRLYSGPYSSTGSDDDDTTSPQQWGVGDEPRPGGAALERSGNGRAEFPPGDVISAAGECAGERDPAQTQLVGPGGR</sequence>
<keyword evidence="3" id="KW-1185">Reference proteome</keyword>
<evidence type="ECO:0000313" key="3">
    <source>
        <dbReference type="Proteomes" id="UP000431826"/>
    </source>
</evidence>
<dbReference type="Proteomes" id="UP000431826">
    <property type="component" value="Unassembled WGS sequence"/>
</dbReference>
<evidence type="ECO:0000313" key="2">
    <source>
        <dbReference type="EMBL" id="GFE41695.1"/>
    </source>
</evidence>
<comment type="caution">
    <text evidence="2">The sequence shown here is derived from an EMBL/GenBank/DDBJ whole genome shotgun (WGS) entry which is preliminary data.</text>
</comment>
<reference evidence="2 3" key="1">
    <citation type="submission" date="2019-12" db="EMBL/GenBank/DDBJ databases">
        <title>Whole genome shotgun sequence of Streptomyces tubercidicus NBRC 13090.</title>
        <authorList>
            <person name="Ichikawa N."/>
            <person name="Kimura A."/>
            <person name="Kitahashi Y."/>
            <person name="Komaki H."/>
            <person name="Tamura T."/>
        </authorList>
    </citation>
    <scope>NUCLEOTIDE SEQUENCE [LARGE SCALE GENOMIC DNA]</scope>
    <source>
        <strain evidence="2 3">NBRC 13090</strain>
    </source>
</reference>